<evidence type="ECO:0000313" key="1">
    <source>
        <dbReference type="EMBL" id="VAW06838.1"/>
    </source>
</evidence>
<dbReference type="InterPro" id="IPR032836">
    <property type="entry name" value="DsrE2-like"/>
</dbReference>
<dbReference type="EC" id="1.6.99.3" evidence="1"/>
<dbReference type="PANTHER" id="PTHR34655">
    <property type="entry name" value="CONSERVED WITHIN P. AEROPHILUM"/>
    <property type="match status" value="1"/>
</dbReference>
<dbReference type="Pfam" id="PF13686">
    <property type="entry name" value="DrsE_2"/>
    <property type="match status" value="1"/>
</dbReference>
<sequence>MTSTDNQAPVVPDFGDDEDRKIAFVCSKGSLDMAYPALVMASGALEQGIETHIFFTFWGMDMINKKTMGNLHFSPVGNPATHMPAALAPMPGMQAMATKQMKAKLEGLEIPDVPSFLEHLSDMGCQLWACKMSVDMFDLEEDDMTPLLTGVLNVSDFMEIIAGAQTMFI</sequence>
<dbReference type="Gene3D" id="3.40.1260.10">
    <property type="entry name" value="DsrEFH-like"/>
    <property type="match status" value="1"/>
</dbReference>
<dbReference type="SUPFAM" id="SSF75169">
    <property type="entry name" value="DsrEFH-like"/>
    <property type="match status" value="1"/>
</dbReference>
<proteinExistence type="predicted"/>
<dbReference type="InterPro" id="IPR027396">
    <property type="entry name" value="DsrEFH-like"/>
</dbReference>
<dbReference type="EMBL" id="UOEI01000490">
    <property type="protein sequence ID" value="VAW06838.1"/>
    <property type="molecule type" value="Genomic_DNA"/>
</dbReference>
<organism evidence="1">
    <name type="scientific">hydrothermal vent metagenome</name>
    <dbReference type="NCBI Taxonomy" id="652676"/>
    <lineage>
        <taxon>unclassified sequences</taxon>
        <taxon>metagenomes</taxon>
        <taxon>ecological metagenomes</taxon>
    </lineage>
</organism>
<name>A0A3B0SN09_9ZZZZ</name>
<protein>
    <submittedName>
        <fullName evidence="1">NADH dehydrogenase</fullName>
        <ecNumber evidence="1">1.6.99.3</ecNumber>
    </submittedName>
</protein>
<gene>
    <name evidence="1" type="ORF">MNBD_ACTINO01-317</name>
</gene>
<keyword evidence="1" id="KW-0560">Oxidoreductase</keyword>
<accession>A0A3B0SN09</accession>
<reference evidence="1" key="1">
    <citation type="submission" date="2018-06" db="EMBL/GenBank/DDBJ databases">
        <authorList>
            <person name="Zhirakovskaya E."/>
        </authorList>
    </citation>
    <scope>NUCLEOTIDE SEQUENCE</scope>
</reference>
<dbReference type="AlphaFoldDB" id="A0A3B0SN09"/>
<dbReference type="GO" id="GO:0016491">
    <property type="term" value="F:oxidoreductase activity"/>
    <property type="evidence" value="ECO:0007669"/>
    <property type="project" value="UniProtKB-KW"/>
</dbReference>
<dbReference type="PANTHER" id="PTHR34655:SF2">
    <property type="entry name" value="PEROXIREDOXIN FAMILY PROTEIN"/>
    <property type="match status" value="1"/>
</dbReference>